<protein>
    <submittedName>
        <fullName evidence="2">PPR32 phosphatase</fullName>
    </submittedName>
</protein>
<feature type="non-terminal residue" evidence="2">
    <location>
        <position position="243"/>
    </location>
</feature>
<gene>
    <name evidence="2" type="primary">Ppp1r32</name>
    <name evidence="2" type="ORF">BUCABY_R16008</name>
</gene>
<reference evidence="2 3" key="1">
    <citation type="submission" date="2019-09" db="EMBL/GenBank/DDBJ databases">
        <title>Bird 10,000 Genomes (B10K) Project - Family phase.</title>
        <authorList>
            <person name="Zhang G."/>
        </authorList>
    </citation>
    <scope>NUCLEOTIDE SEQUENCE [LARGE SCALE GENOMIC DNA]</scope>
    <source>
        <strain evidence="2">B10K-DU-012-80</strain>
    </source>
</reference>
<name>A0A7K4YN90_BUCAB</name>
<evidence type="ECO:0000313" key="2">
    <source>
        <dbReference type="EMBL" id="NWR60396.1"/>
    </source>
</evidence>
<dbReference type="AlphaFoldDB" id="A0A7K4YN90"/>
<sequence>MASARLFVCPPGKLRSLPQELATSSGGSADLMNFYATTYAVAYGQPWFRPCLGHRTSTGYVANNLLAISHLLCPRSAAEGHCQDTVTSTTAEDFKPLWVPDGRSLLPRHIHQPGSGYHQECAPSCLHPRGDSPQHTGLLQGPPKAAGRHSTKSHCTSPVLPDLLQKTTVGTKEQSGFTRARPRSNVVLPGQPVSPHPPGGHTCPSHPISILWQGGETLPVLPVGSKRGSGFTQEAPSSLGMTV</sequence>
<proteinExistence type="predicted"/>
<dbReference type="OrthoDB" id="9980630at2759"/>
<feature type="non-terminal residue" evidence="2">
    <location>
        <position position="1"/>
    </location>
</feature>
<dbReference type="InterPro" id="IPR031410">
    <property type="entry name" value="SAXO4"/>
</dbReference>
<dbReference type="PANTHER" id="PTHR34349:SF1">
    <property type="entry name" value="PROTEIN PHOSPHATASE 1 REGULATORY SUBUNIT 32"/>
    <property type="match status" value="1"/>
</dbReference>
<dbReference type="GO" id="GO:0019902">
    <property type="term" value="F:phosphatase binding"/>
    <property type="evidence" value="ECO:0007669"/>
    <property type="project" value="TreeGrafter"/>
</dbReference>
<feature type="region of interest" description="Disordered" evidence="1">
    <location>
        <begin position="121"/>
        <end position="206"/>
    </location>
</feature>
<feature type="compositionally biased region" description="Polar residues" evidence="1">
    <location>
        <begin position="165"/>
        <end position="177"/>
    </location>
</feature>
<comment type="caution">
    <text evidence="2">The sequence shown here is derived from an EMBL/GenBank/DDBJ whole genome shotgun (WGS) entry which is preliminary data.</text>
</comment>
<organism evidence="2 3">
    <name type="scientific">Bucorvus abyssinicus</name>
    <name type="common">Northern ground-hornbill</name>
    <name type="synonym">Abyssinian ground-hornbill</name>
    <dbReference type="NCBI Taxonomy" id="153643"/>
    <lineage>
        <taxon>Eukaryota</taxon>
        <taxon>Metazoa</taxon>
        <taxon>Chordata</taxon>
        <taxon>Craniata</taxon>
        <taxon>Vertebrata</taxon>
        <taxon>Euteleostomi</taxon>
        <taxon>Archelosauria</taxon>
        <taxon>Archosauria</taxon>
        <taxon>Dinosauria</taxon>
        <taxon>Saurischia</taxon>
        <taxon>Theropoda</taxon>
        <taxon>Coelurosauria</taxon>
        <taxon>Aves</taxon>
        <taxon>Neognathae</taxon>
        <taxon>Neoaves</taxon>
        <taxon>Telluraves</taxon>
        <taxon>Coraciimorphae</taxon>
        <taxon>Bucerotiformes</taxon>
        <taxon>Bucorvidae</taxon>
        <taxon>Bucorvus</taxon>
    </lineage>
</organism>
<dbReference type="EMBL" id="VYZL01002728">
    <property type="protein sequence ID" value="NWR60396.1"/>
    <property type="molecule type" value="Genomic_DNA"/>
</dbReference>
<evidence type="ECO:0000256" key="1">
    <source>
        <dbReference type="SAM" id="MobiDB-lite"/>
    </source>
</evidence>
<keyword evidence="3" id="KW-1185">Reference proteome</keyword>
<evidence type="ECO:0000313" key="3">
    <source>
        <dbReference type="Proteomes" id="UP000551127"/>
    </source>
</evidence>
<dbReference type="PANTHER" id="PTHR34349">
    <property type="entry name" value="PROTEIN PHOSPHATASE 1 REGULATORY SUBUNIT 32"/>
    <property type="match status" value="1"/>
</dbReference>
<accession>A0A7K4YN90</accession>
<dbReference type="Proteomes" id="UP000551127">
    <property type="component" value="Unassembled WGS sequence"/>
</dbReference>
<dbReference type="Pfam" id="PF15691">
    <property type="entry name" value="PPP1R32"/>
    <property type="match status" value="2"/>
</dbReference>